<protein>
    <submittedName>
        <fullName evidence="2">Uncharacterized protein LOC129343656</fullName>
    </submittedName>
</protein>
<reference evidence="2" key="1">
    <citation type="submission" date="2025-08" db="UniProtKB">
        <authorList>
            <consortium name="RefSeq"/>
        </authorList>
    </citation>
    <scope>IDENTIFICATION</scope>
    <source>
        <tissue evidence="2">Blood</tissue>
    </source>
</reference>
<sequence>MNGTGMMPLTCPVFQCSGERCYQEEAHGNNTEPCHNATHCELYRFNSTSYTARCSSECGSSNTTEMCMTNSSVSMSLCTVECCSSPNCLSLNGTAYGDLPPTTTPAPTTTTTKAPPKNGKVCSTFTCHGEGCYKGKKSSAGCIVGFDYCEMKKTGPHFVAGCSKLCKTSGKPCVAGSAAPCYQECCPAMPKTSCLKLDGKVHFNRAWSVAPAPLLQLLTGAVLLGLNHALFFSVGSC</sequence>
<proteinExistence type="predicted"/>
<keyword evidence="1" id="KW-1185">Reference proteome</keyword>
<evidence type="ECO:0000313" key="2">
    <source>
        <dbReference type="RefSeq" id="XP_054855968.1"/>
    </source>
</evidence>
<dbReference type="GeneID" id="129343656"/>
<name>A0AA97KFF0_EUBMA</name>
<dbReference type="AlphaFoldDB" id="A0AA97KFF0"/>
<dbReference type="RefSeq" id="XP_054855968.1">
    <property type="nucleotide sequence ID" value="XM_054999993.1"/>
</dbReference>
<dbReference type="KEGG" id="emc:129343656"/>
<accession>A0AA97KFF0</accession>
<dbReference type="Proteomes" id="UP001190640">
    <property type="component" value="Chromosome 15"/>
</dbReference>
<gene>
    <name evidence="2" type="primary">LOC129343656</name>
</gene>
<organism evidence="1 2">
    <name type="scientific">Eublepharis macularius</name>
    <name type="common">Leopard gecko</name>
    <name type="synonym">Cyrtodactylus macularius</name>
    <dbReference type="NCBI Taxonomy" id="481883"/>
    <lineage>
        <taxon>Eukaryota</taxon>
        <taxon>Metazoa</taxon>
        <taxon>Chordata</taxon>
        <taxon>Craniata</taxon>
        <taxon>Vertebrata</taxon>
        <taxon>Euteleostomi</taxon>
        <taxon>Lepidosauria</taxon>
        <taxon>Squamata</taxon>
        <taxon>Bifurcata</taxon>
        <taxon>Gekkota</taxon>
        <taxon>Eublepharidae</taxon>
        <taxon>Eublepharinae</taxon>
        <taxon>Eublepharis</taxon>
    </lineage>
</organism>
<evidence type="ECO:0000313" key="1">
    <source>
        <dbReference type="Proteomes" id="UP001190640"/>
    </source>
</evidence>